<dbReference type="EMBL" id="KV426348">
    <property type="protein sequence ID" value="KZV82058.1"/>
    <property type="molecule type" value="Genomic_DNA"/>
</dbReference>
<sequence>MDALNELLLSPSFSDSMPSDDEEEVEHLMELCLAHGPKPDMEEDELEADAASMDAMAGDCVVDAALQPPYTSTDADSDGSDTDTDSVTGGGSDADESASEADDNSDSELDDDMVQSGAYTRRSPASDFFVTIPKRRRDDVEEDAAHRLAKRQRYTTPPVEMDPDFGELMKLLANAKESRVATPTAYDGPRTPQAQITHSLFKFARHD</sequence>
<reference evidence="2 3" key="1">
    <citation type="journal article" date="2016" name="Mol. Biol. Evol.">
        <title>Comparative Genomics of Early-Diverging Mushroom-Forming Fungi Provides Insights into the Origins of Lignocellulose Decay Capabilities.</title>
        <authorList>
            <person name="Nagy L.G."/>
            <person name="Riley R."/>
            <person name="Tritt A."/>
            <person name="Adam C."/>
            <person name="Daum C."/>
            <person name="Floudas D."/>
            <person name="Sun H."/>
            <person name="Yadav J.S."/>
            <person name="Pangilinan J."/>
            <person name="Larsson K.H."/>
            <person name="Matsuura K."/>
            <person name="Barry K."/>
            <person name="Labutti K."/>
            <person name="Kuo R."/>
            <person name="Ohm R.A."/>
            <person name="Bhattacharya S.S."/>
            <person name="Shirouzu T."/>
            <person name="Yoshinaga Y."/>
            <person name="Martin F.M."/>
            <person name="Grigoriev I.V."/>
            <person name="Hibbett D.S."/>
        </authorList>
    </citation>
    <scope>NUCLEOTIDE SEQUENCE [LARGE SCALE GENOMIC DNA]</scope>
    <source>
        <strain evidence="2 3">HHB12029</strain>
    </source>
</reference>
<accession>A0A165C9D1</accession>
<evidence type="ECO:0000313" key="2">
    <source>
        <dbReference type="EMBL" id="KZV82058.1"/>
    </source>
</evidence>
<feature type="compositionally biased region" description="Low complexity" evidence="1">
    <location>
        <begin position="49"/>
        <end position="59"/>
    </location>
</feature>
<feature type="compositionally biased region" description="Low complexity" evidence="1">
    <location>
        <begin position="7"/>
        <end position="17"/>
    </location>
</feature>
<feature type="compositionally biased region" description="Basic and acidic residues" evidence="1">
    <location>
        <begin position="136"/>
        <end position="146"/>
    </location>
</feature>
<dbReference type="AlphaFoldDB" id="A0A165C9D1"/>
<protein>
    <submittedName>
        <fullName evidence="2">Uncharacterized protein</fullName>
    </submittedName>
</protein>
<keyword evidence="3" id="KW-1185">Reference proteome</keyword>
<name>A0A165C9D1_EXIGL</name>
<dbReference type="Proteomes" id="UP000077266">
    <property type="component" value="Unassembled WGS sequence"/>
</dbReference>
<evidence type="ECO:0000256" key="1">
    <source>
        <dbReference type="SAM" id="MobiDB-lite"/>
    </source>
</evidence>
<feature type="compositionally biased region" description="Acidic residues" evidence="1">
    <location>
        <begin position="75"/>
        <end position="84"/>
    </location>
</feature>
<dbReference type="InParanoid" id="A0A165C9D1"/>
<evidence type="ECO:0000313" key="3">
    <source>
        <dbReference type="Proteomes" id="UP000077266"/>
    </source>
</evidence>
<proteinExistence type="predicted"/>
<feature type="region of interest" description="Disordered" evidence="1">
    <location>
        <begin position="1"/>
        <end position="163"/>
    </location>
</feature>
<feature type="compositionally biased region" description="Acidic residues" evidence="1">
    <location>
        <begin position="93"/>
        <end position="113"/>
    </location>
</feature>
<gene>
    <name evidence="2" type="ORF">EXIGLDRAFT_779006</name>
</gene>
<organism evidence="2 3">
    <name type="scientific">Exidia glandulosa HHB12029</name>
    <dbReference type="NCBI Taxonomy" id="1314781"/>
    <lineage>
        <taxon>Eukaryota</taxon>
        <taxon>Fungi</taxon>
        <taxon>Dikarya</taxon>
        <taxon>Basidiomycota</taxon>
        <taxon>Agaricomycotina</taxon>
        <taxon>Agaricomycetes</taxon>
        <taxon>Auriculariales</taxon>
        <taxon>Exidiaceae</taxon>
        <taxon>Exidia</taxon>
    </lineage>
</organism>